<dbReference type="EMBL" id="CP127162">
    <property type="protein sequence ID" value="WIV20904.1"/>
    <property type="molecule type" value="Genomic_DNA"/>
</dbReference>
<dbReference type="SUPFAM" id="SSF51658">
    <property type="entry name" value="Xylose isomerase-like"/>
    <property type="match status" value="1"/>
</dbReference>
<reference evidence="2 3" key="1">
    <citation type="submission" date="2023-06" db="EMBL/GenBank/DDBJ databases">
        <title>Paenibacillus polygonum sp. nov., an endophytic bacterium, isolated from Polygonum lapathifolium L. in Nanji Wetland National Nature Reserve, South of Poyang Lake, Jiangxi Province, China.</title>
        <authorList>
            <person name="Yu Z."/>
        </authorList>
    </citation>
    <scope>NUCLEOTIDE SEQUENCE [LARGE SCALE GENOMIC DNA]</scope>
    <source>
        <strain evidence="2 3">C31</strain>
    </source>
</reference>
<dbReference type="InterPro" id="IPR036237">
    <property type="entry name" value="Xyl_isomerase-like_sf"/>
</dbReference>
<name>A0ABY8XAB1_9BACL</name>
<dbReference type="InterPro" id="IPR013022">
    <property type="entry name" value="Xyl_isomerase-like_TIM-brl"/>
</dbReference>
<keyword evidence="2" id="KW-0413">Isomerase</keyword>
<evidence type="ECO:0000259" key="1">
    <source>
        <dbReference type="Pfam" id="PF01261"/>
    </source>
</evidence>
<dbReference type="InterPro" id="IPR050312">
    <property type="entry name" value="IolE/XylAMocC-like"/>
</dbReference>
<gene>
    <name evidence="2" type="ORF">QPK24_09610</name>
</gene>
<feature type="domain" description="Xylose isomerase-like TIM barrel" evidence="1">
    <location>
        <begin position="53"/>
        <end position="277"/>
    </location>
</feature>
<dbReference type="PANTHER" id="PTHR12110">
    <property type="entry name" value="HYDROXYPYRUVATE ISOMERASE"/>
    <property type="match status" value="1"/>
</dbReference>
<protein>
    <submittedName>
        <fullName evidence="2">Sugar phosphate isomerase/epimerase</fullName>
    </submittedName>
</protein>
<proteinExistence type="predicted"/>
<dbReference type="Pfam" id="PF01261">
    <property type="entry name" value="AP_endonuc_2"/>
    <property type="match status" value="1"/>
</dbReference>
<keyword evidence="3" id="KW-1185">Reference proteome</keyword>
<sequence>MKLSVFTVATPDMTPQELVKAASVAGIEGIEWRYKGIPDEARADTPSFWGRNLASIDPAGTKDNILDIRNLTVQAGLTSIALVPYLSVTDLASTEQAFETAHVLGASMMRVGVPSYNRAENYHDLYKQADAYLSEVQEMSRTYGVKALVETHHGTIAPSASLAYRLVSRFDPGHVGVLYDPGNMVHEGFENYRMGLELLGPYLAHVHVKNAVWAKKEGLSGGIGSAESEYECNWSPLLGGVVKWSQVLRDLVSVDYKGYLGIEDFSQSLPSEEMLKHFSHHMKALLNEIWAEV</sequence>
<dbReference type="Proteomes" id="UP001236415">
    <property type="component" value="Chromosome"/>
</dbReference>
<evidence type="ECO:0000313" key="3">
    <source>
        <dbReference type="Proteomes" id="UP001236415"/>
    </source>
</evidence>
<organism evidence="2 3">
    <name type="scientific">Paenibacillus polygoni</name>
    <dbReference type="NCBI Taxonomy" id="3050112"/>
    <lineage>
        <taxon>Bacteria</taxon>
        <taxon>Bacillati</taxon>
        <taxon>Bacillota</taxon>
        <taxon>Bacilli</taxon>
        <taxon>Bacillales</taxon>
        <taxon>Paenibacillaceae</taxon>
        <taxon>Paenibacillus</taxon>
    </lineage>
</organism>
<dbReference type="GO" id="GO:0016853">
    <property type="term" value="F:isomerase activity"/>
    <property type="evidence" value="ECO:0007669"/>
    <property type="project" value="UniProtKB-KW"/>
</dbReference>
<accession>A0ABY8XAB1</accession>
<dbReference type="Gene3D" id="3.20.20.150">
    <property type="entry name" value="Divalent-metal-dependent TIM barrel enzymes"/>
    <property type="match status" value="1"/>
</dbReference>
<dbReference type="RefSeq" id="WP_285748197.1">
    <property type="nucleotide sequence ID" value="NZ_CP127162.1"/>
</dbReference>
<dbReference type="PANTHER" id="PTHR12110:SF41">
    <property type="entry name" value="INOSOSE DEHYDRATASE"/>
    <property type="match status" value="1"/>
</dbReference>
<evidence type="ECO:0000313" key="2">
    <source>
        <dbReference type="EMBL" id="WIV20904.1"/>
    </source>
</evidence>